<dbReference type="Proteomes" id="UP000054729">
    <property type="component" value="Unassembled WGS sequence"/>
</dbReference>
<feature type="transmembrane region" description="Helical" evidence="1">
    <location>
        <begin position="7"/>
        <end position="30"/>
    </location>
</feature>
<dbReference type="STRING" id="66969.Lwal_3329"/>
<sequence length="298" mass="32029">MKSLQRWYVSGIVGLLMIVISTSSWAVIILESTYKQYGFDPAEALALEPQFSSLIFLDGESSSGSGSWIGNYQGHGYVLTAGHMFPPGTKANDYTYEAIDGTEYDGDAVYLHPLWNESSSDRTGYDFAIVRLTEEVTDVGPQPALYSGNDEKGKILTFIGYGWRGAGKKGEDATIDTENEPAAAEGLVESVDPAVEPIPTKGDAGNYLAVWLPKEDGSIANPITDKGITKPISPLAGILGSGDSGGPAWIQTDNGWAIAGVNSDGSENASYGNSSWFPRITHVQEWIKQFVPNAKFIK</sequence>
<evidence type="ECO:0000313" key="2">
    <source>
        <dbReference type="EMBL" id="KTD75288.1"/>
    </source>
</evidence>
<gene>
    <name evidence="2" type="ORF">Lwal_3329</name>
</gene>
<dbReference type="SUPFAM" id="SSF50494">
    <property type="entry name" value="Trypsin-like serine proteases"/>
    <property type="match status" value="1"/>
</dbReference>
<keyword evidence="3" id="KW-1185">Reference proteome</keyword>
<dbReference type="PATRIC" id="fig|66969.6.peg.3626"/>
<dbReference type="RefSeq" id="WP_058481896.1">
    <property type="nucleotide sequence ID" value="NZ_CAAAIQ010000014.1"/>
</dbReference>
<dbReference type="Pfam" id="PF13365">
    <property type="entry name" value="Trypsin_2"/>
    <property type="match status" value="1"/>
</dbReference>
<protein>
    <submittedName>
        <fullName evidence="2">Trypsin</fullName>
    </submittedName>
</protein>
<dbReference type="EMBL" id="LNZB01000060">
    <property type="protein sequence ID" value="KTD75288.1"/>
    <property type="molecule type" value="Genomic_DNA"/>
</dbReference>
<comment type="caution">
    <text evidence="2">The sequence shown here is derived from an EMBL/GenBank/DDBJ whole genome shotgun (WGS) entry which is preliminary data.</text>
</comment>
<dbReference type="InterPro" id="IPR043504">
    <property type="entry name" value="Peptidase_S1_PA_chymotrypsin"/>
</dbReference>
<dbReference type="AlphaFoldDB" id="A0A0W1A1V2"/>
<evidence type="ECO:0000313" key="3">
    <source>
        <dbReference type="Proteomes" id="UP000054729"/>
    </source>
</evidence>
<dbReference type="Gene3D" id="2.40.10.10">
    <property type="entry name" value="Trypsin-like serine proteases"/>
    <property type="match status" value="1"/>
</dbReference>
<accession>A0A0W1A1V2</accession>
<evidence type="ECO:0000256" key="1">
    <source>
        <dbReference type="SAM" id="Phobius"/>
    </source>
</evidence>
<dbReference type="OrthoDB" id="267336at2"/>
<reference evidence="2 3" key="1">
    <citation type="submission" date="2015-11" db="EMBL/GenBank/DDBJ databases">
        <title>Genomic analysis of 38 Legionella species identifies large and diverse effector repertoires.</title>
        <authorList>
            <person name="Burstein D."/>
            <person name="Amaro F."/>
            <person name="Zusman T."/>
            <person name="Lifshitz Z."/>
            <person name="Cohen O."/>
            <person name="Gilbert J.A."/>
            <person name="Pupko T."/>
            <person name="Shuman H.A."/>
            <person name="Segal G."/>
        </authorList>
    </citation>
    <scope>NUCLEOTIDE SEQUENCE [LARGE SCALE GENOMIC DNA]</scope>
    <source>
        <strain evidence="2 3">ATCC 51914</strain>
    </source>
</reference>
<name>A0A0W1A1V2_9GAMM</name>
<proteinExistence type="predicted"/>
<organism evidence="2 3">
    <name type="scientific">Legionella waltersii</name>
    <dbReference type="NCBI Taxonomy" id="66969"/>
    <lineage>
        <taxon>Bacteria</taxon>
        <taxon>Pseudomonadati</taxon>
        <taxon>Pseudomonadota</taxon>
        <taxon>Gammaproteobacteria</taxon>
        <taxon>Legionellales</taxon>
        <taxon>Legionellaceae</taxon>
        <taxon>Legionella</taxon>
    </lineage>
</organism>
<keyword evidence="1" id="KW-0472">Membrane</keyword>
<keyword evidence="1" id="KW-0812">Transmembrane</keyword>
<dbReference type="InterPro" id="IPR009003">
    <property type="entry name" value="Peptidase_S1_PA"/>
</dbReference>
<keyword evidence="1" id="KW-1133">Transmembrane helix</keyword>